<evidence type="ECO:0000256" key="5">
    <source>
        <dbReference type="ARBA" id="ARBA00016895"/>
    </source>
</evidence>
<dbReference type="RefSeq" id="WP_268048606.1">
    <property type="nucleotide sequence ID" value="NZ_JAPQES010000001.1"/>
</dbReference>
<keyword evidence="14 17" id="KW-0676">Redox-active center</keyword>
<dbReference type="PANTHER" id="PTHR36701">
    <property type="entry name" value="EPOXYQUEUOSINE REDUCTASE QUEH"/>
    <property type="match status" value="1"/>
</dbReference>
<proteinExistence type="inferred from homology"/>
<evidence type="ECO:0000256" key="12">
    <source>
        <dbReference type="ARBA" id="ARBA00023014"/>
    </source>
</evidence>
<dbReference type="PANTHER" id="PTHR36701:SF1">
    <property type="entry name" value="EPOXYQUEUOSINE REDUCTASE QUEH"/>
    <property type="match status" value="1"/>
</dbReference>
<dbReference type="Pfam" id="PF02677">
    <property type="entry name" value="QueH"/>
    <property type="match status" value="1"/>
</dbReference>
<keyword evidence="11 17" id="KW-0408">Iron</keyword>
<organism evidence="18 19">
    <name type="scientific">Clostridium ganghwense</name>
    <dbReference type="NCBI Taxonomy" id="312089"/>
    <lineage>
        <taxon>Bacteria</taxon>
        <taxon>Bacillati</taxon>
        <taxon>Bacillota</taxon>
        <taxon>Clostridia</taxon>
        <taxon>Eubacteriales</taxon>
        <taxon>Clostridiaceae</taxon>
        <taxon>Clostridium</taxon>
    </lineage>
</organism>
<dbReference type="EMBL" id="JAPQES010000001">
    <property type="protein sequence ID" value="MCY6370063.1"/>
    <property type="molecule type" value="Genomic_DNA"/>
</dbReference>
<feature type="binding site" evidence="17">
    <location>
        <position position="30"/>
    </location>
    <ligand>
        <name>[4Fe-4S] cluster</name>
        <dbReference type="ChEBI" id="CHEBI:49883"/>
    </ligand>
</feature>
<comment type="pathway">
    <text evidence="2 17">tRNA modification; tRNA-queuosine biosynthesis.</text>
</comment>
<keyword evidence="9 17" id="KW-0671">Queuosine biosynthesis</keyword>
<comment type="function">
    <text evidence="1 17">Catalyzes the conversion of epoxyqueuosine (oQ) to queuosine (Q), which is a hypermodified base found in the wobble positions of tRNA(Asp), tRNA(Asn), tRNA(His) and tRNA(Tyr).</text>
</comment>
<keyword evidence="7 17" id="KW-0819">tRNA processing</keyword>
<evidence type="ECO:0000256" key="2">
    <source>
        <dbReference type="ARBA" id="ARBA00004691"/>
    </source>
</evidence>
<dbReference type="HAMAP" id="MF_02089">
    <property type="entry name" value="QueH"/>
    <property type="match status" value="1"/>
</dbReference>
<evidence type="ECO:0000256" key="6">
    <source>
        <dbReference type="ARBA" id="ARBA00022485"/>
    </source>
</evidence>
<comment type="catalytic activity">
    <reaction evidence="16 17">
        <text>epoxyqueuosine(34) in tRNA + AH2 = queuosine(34) in tRNA + A + H2O</text>
        <dbReference type="Rhea" id="RHEA:32159"/>
        <dbReference type="Rhea" id="RHEA-COMP:18571"/>
        <dbReference type="Rhea" id="RHEA-COMP:18582"/>
        <dbReference type="ChEBI" id="CHEBI:13193"/>
        <dbReference type="ChEBI" id="CHEBI:15377"/>
        <dbReference type="ChEBI" id="CHEBI:17499"/>
        <dbReference type="ChEBI" id="CHEBI:194431"/>
        <dbReference type="ChEBI" id="CHEBI:194443"/>
        <dbReference type="EC" id="1.17.99.6"/>
    </reaction>
</comment>
<feature type="disulfide bond" description="Redox-active" evidence="17">
    <location>
        <begin position="194"/>
        <end position="196"/>
    </location>
</feature>
<keyword evidence="19" id="KW-1185">Reference proteome</keyword>
<protein>
    <recommendedName>
        <fullName evidence="5 17">Epoxyqueuosine reductase QueH</fullName>
        <ecNumber evidence="4 17">1.17.99.6</ecNumber>
    </recommendedName>
    <alternativeName>
        <fullName evidence="15 17">Queuosine biosynthesis protein QueH</fullName>
    </alternativeName>
</protein>
<comment type="similarity">
    <text evidence="3 17">Belongs to the QueH family.</text>
</comment>
<evidence type="ECO:0000256" key="4">
    <source>
        <dbReference type="ARBA" id="ARBA00012622"/>
    </source>
</evidence>
<dbReference type="EC" id="1.17.99.6" evidence="4 17"/>
<keyword evidence="13 17" id="KW-1015">Disulfide bond</keyword>
<evidence type="ECO:0000313" key="19">
    <source>
        <dbReference type="Proteomes" id="UP001079657"/>
    </source>
</evidence>
<evidence type="ECO:0000256" key="8">
    <source>
        <dbReference type="ARBA" id="ARBA00022723"/>
    </source>
</evidence>
<accession>A0ABT4CNP4</accession>
<dbReference type="InterPro" id="IPR003828">
    <property type="entry name" value="QueH"/>
</dbReference>
<comment type="caution">
    <text evidence="18">The sequence shown here is derived from an EMBL/GenBank/DDBJ whole genome shotgun (WGS) entry which is preliminary data.</text>
</comment>
<evidence type="ECO:0000256" key="10">
    <source>
        <dbReference type="ARBA" id="ARBA00023002"/>
    </source>
</evidence>
<evidence type="ECO:0000256" key="14">
    <source>
        <dbReference type="ARBA" id="ARBA00023284"/>
    </source>
</evidence>
<evidence type="ECO:0000256" key="1">
    <source>
        <dbReference type="ARBA" id="ARBA00002268"/>
    </source>
</evidence>
<keyword evidence="12 17" id="KW-0411">Iron-sulfur</keyword>
<keyword evidence="10 17" id="KW-0560">Oxidoreductase</keyword>
<reference evidence="18" key="1">
    <citation type="submission" date="2022-12" db="EMBL/GenBank/DDBJ databases">
        <authorList>
            <person name="Wang J."/>
        </authorList>
    </citation>
    <scope>NUCLEOTIDE SEQUENCE</scope>
    <source>
        <strain evidence="18">HY-42-06</strain>
    </source>
</reference>
<evidence type="ECO:0000256" key="3">
    <source>
        <dbReference type="ARBA" id="ARBA00008207"/>
    </source>
</evidence>
<keyword evidence="6 17" id="KW-0004">4Fe-4S</keyword>
<evidence type="ECO:0000256" key="17">
    <source>
        <dbReference type="HAMAP-Rule" id="MF_02089"/>
    </source>
</evidence>
<evidence type="ECO:0000256" key="15">
    <source>
        <dbReference type="ARBA" id="ARBA00031446"/>
    </source>
</evidence>
<evidence type="ECO:0000256" key="16">
    <source>
        <dbReference type="ARBA" id="ARBA00047415"/>
    </source>
</evidence>
<feature type="binding site" evidence="17">
    <location>
        <position position="115"/>
    </location>
    <ligand>
        <name>[4Fe-4S] cluster</name>
        <dbReference type="ChEBI" id="CHEBI:49883"/>
    </ligand>
</feature>
<evidence type="ECO:0000256" key="13">
    <source>
        <dbReference type="ARBA" id="ARBA00023157"/>
    </source>
</evidence>
<feature type="binding site" evidence="17">
    <location>
        <position position="31"/>
    </location>
    <ligand>
        <name>[4Fe-4S] cluster</name>
        <dbReference type="ChEBI" id="CHEBI:49883"/>
    </ligand>
</feature>
<keyword evidence="8 17" id="KW-0479">Metal-binding</keyword>
<evidence type="ECO:0000256" key="9">
    <source>
        <dbReference type="ARBA" id="ARBA00022785"/>
    </source>
</evidence>
<name>A0ABT4CNP4_9CLOT</name>
<evidence type="ECO:0000256" key="7">
    <source>
        <dbReference type="ARBA" id="ARBA00022694"/>
    </source>
</evidence>
<gene>
    <name evidence="17" type="primary">queH</name>
    <name evidence="18" type="ORF">OXH55_05410</name>
</gene>
<feature type="binding site" evidence="17">
    <location>
        <position position="112"/>
    </location>
    <ligand>
        <name>[4Fe-4S] cluster</name>
        <dbReference type="ChEBI" id="CHEBI:49883"/>
    </ligand>
</feature>
<sequence>MKINYQKILDKKLEEILNSKETPSLLLHSCCAPCSSYVLEYLSQFFDITIFYYNPNIHPESEYRKRVEEQKEFIESFPSKRNINFIEGKYLPQKFFDIAKGLEEEKEGGIRCFKCYELRLREAAKKAKELNFDYFTTVLSISPHKNAEKLNEIGEKLTQEFDVKFLNSDFKKKNGYKRSIELSKEYNLYRQDYCGCVYSKDKEQ</sequence>
<evidence type="ECO:0000256" key="11">
    <source>
        <dbReference type="ARBA" id="ARBA00023004"/>
    </source>
</evidence>
<dbReference type="Proteomes" id="UP001079657">
    <property type="component" value="Unassembled WGS sequence"/>
</dbReference>
<evidence type="ECO:0000313" key="18">
    <source>
        <dbReference type="EMBL" id="MCY6370063.1"/>
    </source>
</evidence>